<name>A0A1H0NYN4_9BURK</name>
<dbReference type="RefSeq" id="WP_377778217.1">
    <property type="nucleotide sequence ID" value="NZ_JBHUFQ010000063.1"/>
</dbReference>
<feature type="compositionally biased region" description="Pro residues" evidence="1">
    <location>
        <begin position="58"/>
        <end position="68"/>
    </location>
</feature>
<sequence>MQFNANHVSGAGASHRPSPSAQPAESPSTRPSSHGRRLDAGGGPGPRGYAFQTDPARSGPPPRRPAPALPDGHRTPPRPAAPDTLTFAARFLSNGPVEAVVRTPEQEAQLARADSAADRLKPLVSLRLGTAVHSRPSAADVEQIGALQRKLDELLQVRAQKVQLAEDVVQLRAA</sequence>
<organism evidence="2 3">
    <name type="scientific">Paracidovorax cattleyae</name>
    <dbReference type="NCBI Taxonomy" id="80868"/>
    <lineage>
        <taxon>Bacteria</taxon>
        <taxon>Pseudomonadati</taxon>
        <taxon>Pseudomonadota</taxon>
        <taxon>Betaproteobacteria</taxon>
        <taxon>Burkholderiales</taxon>
        <taxon>Comamonadaceae</taxon>
        <taxon>Paracidovorax</taxon>
    </lineage>
</organism>
<feature type="region of interest" description="Disordered" evidence="1">
    <location>
        <begin position="1"/>
        <end position="82"/>
    </location>
</feature>
<reference evidence="3" key="1">
    <citation type="submission" date="2016-10" db="EMBL/GenBank/DDBJ databases">
        <authorList>
            <person name="Varghese N."/>
            <person name="Submissions S."/>
        </authorList>
    </citation>
    <scope>NUCLEOTIDE SEQUENCE [LARGE SCALE GENOMIC DNA]</scope>
    <source>
        <strain evidence="3">DSM 17101</strain>
    </source>
</reference>
<keyword evidence="3" id="KW-1185">Reference proteome</keyword>
<accession>A0A1H0NYN4</accession>
<gene>
    <name evidence="2" type="ORF">SAMN04489708_105203</name>
</gene>
<evidence type="ECO:0000313" key="2">
    <source>
        <dbReference type="EMBL" id="SDO97545.1"/>
    </source>
</evidence>
<feature type="compositionally biased region" description="Low complexity" evidence="1">
    <location>
        <begin position="17"/>
        <end position="28"/>
    </location>
</feature>
<evidence type="ECO:0000313" key="3">
    <source>
        <dbReference type="Proteomes" id="UP000199317"/>
    </source>
</evidence>
<dbReference type="Proteomes" id="UP000199317">
    <property type="component" value="Unassembled WGS sequence"/>
</dbReference>
<protein>
    <submittedName>
        <fullName evidence="2">Uncharacterized protein</fullName>
    </submittedName>
</protein>
<evidence type="ECO:0000256" key="1">
    <source>
        <dbReference type="SAM" id="MobiDB-lite"/>
    </source>
</evidence>
<dbReference type="EMBL" id="FNJL01000005">
    <property type="protein sequence ID" value="SDO97545.1"/>
    <property type="molecule type" value="Genomic_DNA"/>
</dbReference>
<dbReference type="AlphaFoldDB" id="A0A1H0NYN4"/>
<proteinExistence type="predicted"/>